<reference evidence="3 4" key="1">
    <citation type="submission" date="2020-08" db="EMBL/GenBank/DDBJ databases">
        <title>Genomic Encyclopedia of Type Strains, Phase IV (KMG-IV): sequencing the most valuable type-strain genomes for metagenomic binning, comparative biology and taxonomic classification.</title>
        <authorList>
            <person name="Goeker M."/>
        </authorList>
    </citation>
    <scope>NUCLEOTIDE SEQUENCE [LARGE SCALE GENOMIC DNA]</scope>
    <source>
        <strain evidence="3 4">DSM 23447</strain>
    </source>
</reference>
<organism evidence="3 4">
    <name type="scientific">Devosia subaequoris</name>
    <dbReference type="NCBI Taxonomy" id="395930"/>
    <lineage>
        <taxon>Bacteria</taxon>
        <taxon>Pseudomonadati</taxon>
        <taxon>Pseudomonadota</taxon>
        <taxon>Alphaproteobacteria</taxon>
        <taxon>Hyphomicrobiales</taxon>
        <taxon>Devosiaceae</taxon>
        <taxon>Devosia</taxon>
    </lineage>
</organism>
<dbReference type="Pfam" id="PF07813">
    <property type="entry name" value="LTXXQ"/>
    <property type="match status" value="1"/>
</dbReference>
<dbReference type="RefSeq" id="WP_183310556.1">
    <property type="nucleotide sequence ID" value="NZ_JACIEW010000003.1"/>
</dbReference>
<dbReference type="Proteomes" id="UP000547011">
    <property type="component" value="Unassembled WGS sequence"/>
</dbReference>
<evidence type="ECO:0000313" key="4">
    <source>
        <dbReference type="Proteomes" id="UP000547011"/>
    </source>
</evidence>
<proteinExistence type="predicted"/>
<evidence type="ECO:0008006" key="5">
    <source>
        <dbReference type="Google" id="ProtNLM"/>
    </source>
</evidence>
<keyword evidence="4" id="KW-1185">Reference proteome</keyword>
<gene>
    <name evidence="3" type="ORF">GGR20_001456</name>
</gene>
<comment type="caution">
    <text evidence="3">The sequence shown here is derived from an EMBL/GenBank/DDBJ whole genome shotgun (WGS) entry which is preliminary data.</text>
</comment>
<feature type="signal peptide" evidence="2">
    <location>
        <begin position="1"/>
        <end position="27"/>
    </location>
</feature>
<dbReference type="GO" id="GO:0042597">
    <property type="term" value="C:periplasmic space"/>
    <property type="evidence" value="ECO:0007669"/>
    <property type="project" value="InterPro"/>
</dbReference>
<name>A0A7W6ILK6_9HYPH</name>
<dbReference type="InterPro" id="IPR012899">
    <property type="entry name" value="LTXXQ"/>
</dbReference>
<feature type="chain" id="PRO_5031389965" description="LTXXQ motif family protein" evidence="2">
    <location>
        <begin position="28"/>
        <end position="210"/>
    </location>
</feature>
<feature type="region of interest" description="Disordered" evidence="1">
    <location>
        <begin position="172"/>
        <end position="210"/>
    </location>
</feature>
<feature type="compositionally biased region" description="Basic and acidic residues" evidence="1">
    <location>
        <begin position="172"/>
        <end position="183"/>
    </location>
</feature>
<evidence type="ECO:0000256" key="1">
    <source>
        <dbReference type="SAM" id="MobiDB-lite"/>
    </source>
</evidence>
<feature type="compositionally biased region" description="Low complexity" evidence="1">
    <location>
        <begin position="30"/>
        <end position="44"/>
    </location>
</feature>
<dbReference type="AlphaFoldDB" id="A0A7W6ILK6"/>
<accession>A0A7W6ILK6</accession>
<feature type="region of interest" description="Disordered" evidence="1">
    <location>
        <begin position="30"/>
        <end position="63"/>
    </location>
</feature>
<evidence type="ECO:0000313" key="3">
    <source>
        <dbReference type="EMBL" id="MBB4051814.1"/>
    </source>
</evidence>
<keyword evidence="2" id="KW-0732">Signal</keyword>
<evidence type="ECO:0000256" key="2">
    <source>
        <dbReference type="SAM" id="SignalP"/>
    </source>
</evidence>
<sequence>MKTISTTAIVALMTTAIGLGAIAPVAAQETTAPATTQSQPADPASGDERGFRKGPGMRHGGGAGGLLNIERGAVAIEIAIVRLSHAVEMTDEQTVLLEALKTDALAAAAAFEAATDGLRPTPPAEGESSERPDISERFDNRIAFESARLDALEAVQPAFTAFFDSLTDEQKADLVPERGDRQNHMGKQGHKGGHRDGHHGGQRPMGPGNR</sequence>
<dbReference type="EMBL" id="JACIEW010000003">
    <property type="protein sequence ID" value="MBB4051814.1"/>
    <property type="molecule type" value="Genomic_DNA"/>
</dbReference>
<feature type="region of interest" description="Disordered" evidence="1">
    <location>
        <begin position="116"/>
        <end position="135"/>
    </location>
</feature>
<protein>
    <recommendedName>
        <fullName evidence="5">LTXXQ motif family protein</fullName>
    </recommendedName>
</protein>